<accession>A0ABS3AVW7</accession>
<reference evidence="1" key="1">
    <citation type="submission" date="2021-02" db="EMBL/GenBank/DDBJ databases">
        <title>Activity-based single-cell genomes from oceanic crustal fluid captures similar information to metagenomic and metatranscriptomic surveys with orders of magnitude less sampling.</title>
        <authorList>
            <person name="D'Angelo T.S."/>
            <person name="Orcutt B.N."/>
        </authorList>
    </citation>
    <scope>NUCLEOTIDE SEQUENCE [LARGE SCALE GENOMIC DNA]</scope>
    <source>
        <strain evidence="1">AH-315-E05</strain>
    </source>
</reference>
<protein>
    <submittedName>
        <fullName evidence="1">Uncharacterized protein</fullName>
    </submittedName>
</protein>
<gene>
    <name evidence="1" type="ORF">JYT19_01090</name>
</gene>
<name>A0ABS3AVW7_9FIRM</name>
<proteinExistence type="predicted"/>
<sequence length="132" mass="15062">MINKIARYDILNTAHELVCNARVGWPAADSVWQLRQNWPRALGFDFLGYKMLQNGLSVASATLERGASRIFRFFEQGAPKKRIEKYVKHFLAWTKGGLGKLVNNIDVRNQLYYMLLNFPLCAGLNSKKGNVK</sequence>
<keyword evidence="2" id="KW-1185">Reference proteome</keyword>
<comment type="caution">
    <text evidence="1">The sequence shown here is derived from an EMBL/GenBank/DDBJ whole genome shotgun (WGS) entry which is preliminary data.</text>
</comment>
<dbReference type="EMBL" id="JAFITA010000020">
    <property type="protein sequence ID" value="MBN4077486.1"/>
    <property type="molecule type" value="Genomic_DNA"/>
</dbReference>
<evidence type="ECO:0000313" key="2">
    <source>
        <dbReference type="Proteomes" id="UP000765003"/>
    </source>
</evidence>
<evidence type="ECO:0000313" key="1">
    <source>
        <dbReference type="EMBL" id="MBN4077486.1"/>
    </source>
</evidence>
<organism evidence="1 2">
    <name type="scientific">Sulfobacillus acidophilus</name>
    <dbReference type="NCBI Taxonomy" id="53633"/>
    <lineage>
        <taxon>Bacteria</taxon>
        <taxon>Bacillati</taxon>
        <taxon>Bacillota</taxon>
        <taxon>Clostridia</taxon>
        <taxon>Eubacteriales</taxon>
        <taxon>Clostridiales Family XVII. Incertae Sedis</taxon>
        <taxon>Sulfobacillus</taxon>
    </lineage>
</organism>
<dbReference type="Proteomes" id="UP000765003">
    <property type="component" value="Unassembled WGS sequence"/>
</dbReference>